<proteinExistence type="predicted"/>
<evidence type="ECO:0000313" key="1">
    <source>
        <dbReference type="EMBL" id="OCB85802.1"/>
    </source>
</evidence>
<dbReference type="OrthoDB" id="432970at2759"/>
<dbReference type="Proteomes" id="UP000757232">
    <property type="component" value="Unassembled WGS sequence"/>
</dbReference>
<accession>A0A9Q5N0P7</accession>
<dbReference type="EMBL" id="LNZH02000207">
    <property type="protein sequence ID" value="OCB85802.1"/>
    <property type="molecule type" value="Genomic_DNA"/>
</dbReference>
<sequence length="409" mass="45169">MEPRPAHLSSPHLLRTGTSTYFASIAAVGLSSLINLLTLEISSSETRSPALNCPANPSSRLIRASACCLAAAPSLREDRSTLVKAFLVDLATQTAEIDEKEILTYASRRVLSSETFGFVTITAINPPSAISTKLGIPLFAPTTETSQQKGLFDSAGITENGEQRRNAGDDGCEPLTEQQELELEKKNLVIASRHIGMLQTQPMDKQKAVFAELAAKYLPKLVEAFRKRKTPNNAPQTLINYLAFTPYFVRFSQTPAGADLARIQAKRMAHVDLLPAGEHHTVIAELCQLLSTLLIIYCLDFDDEQDREPLLARVKEWRDMYRGRFAEETATRVIDMLEPDTEEGKQMTLMMCLMRMQLGLGVDTCAIKECDNAGRFAIAALLTRNRTGHDTRAAVSQPPSLIYYSDDIC</sequence>
<name>A0A9Q5N0P7_SANBA</name>
<evidence type="ECO:0000313" key="2">
    <source>
        <dbReference type="Proteomes" id="UP000757232"/>
    </source>
</evidence>
<reference evidence="1" key="1">
    <citation type="submission" date="2016-06" db="EMBL/GenBank/DDBJ databases">
        <title>Draft Genome sequence of the fungus Inonotus baumii.</title>
        <authorList>
            <person name="Zhu H."/>
            <person name="Lin W."/>
        </authorList>
    </citation>
    <scope>NUCLEOTIDE SEQUENCE</scope>
    <source>
        <strain evidence="1">821</strain>
    </source>
</reference>
<keyword evidence="2" id="KW-1185">Reference proteome</keyword>
<comment type="caution">
    <text evidence="1">The sequence shown here is derived from an EMBL/GenBank/DDBJ whole genome shotgun (WGS) entry which is preliminary data.</text>
</comment>
<organism evidence="1 2">
    <name type="scientific">Sanghuangporus baumii</name>
    <name type="common">Phellinus baumii</name>
    <dbReference type="NCBI Taxonomy" id="108892"/>
    <lineage>
        <taxon>Eukaryota</taxon>
        <taxon>Fungi</taxon>
        <taxon>Dikarya</taxon>
        <taxon>Basidiomycota</taxon>
        <taxon>Agaricomycotina</taxon>
        <taxon>Agaricomycetes</taxon>
        <taxon>Hymenochaetales</taxon>
        <taxon>Hymenochaetaceae</taxon>
        <taxon>Sanghuangporus</taxon>
    </lineage>
</organism>
<protein>
    <submittedName>
        <fullName evidence="1">Uncharacterized protein</fullName>
    </submittedName>
</protein>
<dbReference type="AlphaFoldDB" id="A0A9Q5N0P7"/>
<gene>
    <name evidence="1" type="ORF">A7U60_g7154</name>
</gene>